<dbReference type="SUPFAM" id="SSF53098">
    <property type="entry name" value="Ribonuclease H-like"/>
    <property type="match status" value="1"/>
</dbReference>
<evidence type="ECO:0000313" key="3">
    <source>
        <dbReference type="Proteomes" id="UP001465976"/>
    </source>
</evidence>
<sequence>IYRSVKHFGDIEMGVVTQCLKASKCKRARIQYWANVALKVNPKLGGINHKLNPASAAASGLNDPHNPTIIMGADVMHPAPGSTAPSYTAVVGNVDSDAAKYVSESRVQTSRVEIIEELGPMVKNILSKYMEYRTKFEKLPKKAPTRLLFFRDGVSEGQYQQVKDLELQVIRRVCRDLQIDPKITFIVVAKRHHIRFFPKNPNDYSEADKSGNCPAGTVVDTGITHPTEFDFYLQSHGGLLGTSRSAHYHVLEDDNEFSADAMQSLCYGLCHVFARATRSISIPAPVAYADIVCSRAPIHYKSTTVDLQSTTTGDSNNSSLKQMKADYKPVHPNHQRRTFFT</sequence>
<dbReference type="PROSITE" id="PS50822">
    <property type="entry name" value="PIWI"/>
    <property type="match status" value="1"/>
</dbReference>
<comment type="caution">
    <text evidence="2">The sequence shown here is derived from an EMBL/GenBank/DDBJ whole genome shotgun (WGS) entry which is preliminary data.</text>
</comment>
<reference evidence="2 3" key="1">
    <citation type="submission" date="2024-02" db="EMBL/GenBank/DDBJ databases">
        <title>A draft genome for the cacao thread blight pathogen Marasmius crinis-equi.</title>
        <authorList>
            <person name="Cohen S.P."/>
            <person name="Baruah I.K."/>
            <person name="Amoako-Attah I."/>
            <person name="Bukari Y."/>
            <person name="Meinhardt L.W."/>
            <person name="Bailey B.A."/>
        </authorList>
    </citation>
    <scope>NUCLEOTIDE SEQUENCE [LARGE SCALE GENOMIC DNA]</scope>
    <source>
        <strain evidence="2 3">GH-76</strain>
    </source>
</reference>
<dbReference type="InterPro" id="IPR003165">
    <property type="entry name" value="Piwi"/>
</dbReference>
<organism evidence="2 3">
    <name type="scientific">Marasmius crinis-equi</name>
    <dbReference type="NCBI Taxonomy" id="585013"/>
    <lineage>
        <taxon>Eukaryota</taxon>
        <taxon>Fungi</taxon>
        <taxon>Dikarya</taxon>
        <taxon>Basidiomycota</taxon>
        <taxon>Agaricomycotina</taxon>
        <taxon>Agaricomycetes</taxon>
        <taxon>Agaricomycetidae</taxon>
        <taxon>Agaricales</taxon>
        <taxon>Marasmiineae</taxon>
        <taxon>Marasmiaceae</taxon>
        <taxon>Marasmius</taxon>
    </lineage>
</organism>
<feature type="non-terminal residue" evidence="2">
    <location>
        <position position="1"/>
    </location>
</feature>
<dbReference type="InterPro" id="IPR012337">
    <property type="entry name" value="RNaseH-like_sf"/>
</dbReference>
<dbReference type="PANTHER" id="PTHR22891">
    <property type="entry name" value="EUKARYOTIC TRANSLATION INITIATION FACTOR 2C"/>
    <property type="match status" value="1"/>
</dbReference>
<evidence type="ECO:0000259" key="1">
    <source>
        <dbReference type="PROSITE" id="PS50822"/>
    </source>
</evidence>
<protein>
    <recommendedName>
        <fullName evidence="1">Piwi domain-containing protein</fullName>
    </recommendedName>
</protein>
<dbReference type="SMART" id="SM00950">
    <property type="entry name" value="Piwi"/>
    <property type="match status" value="1"/>
</dbReference>
<proteinExistence type="predicted"/>
<dbReference type="InterPro" id="IPR036397">
    <property type="entry name" value="RNaseH_sf"/>
</dbReference>
<dbReference type="Pfam" id="PF02171">
    <property type="entry name" value="Piwi"/>
    <property type="match status" value="1"/>
</dbReference>
<keyword evidence="3" id="KW-1185">Reference proteome</keyword>
<name>A0ABR3ES23_9AGAR</name>
<feature type="domain" description="Piwi" evidence="1">
    <location>
        <begin position="1"/>
        <end position="301"/>
    </location>
</feature>
<dbReference type="Gene3D" id="3.40.50.2300">
    <property type="match status" value="1"/>
</dbReference>
<dbReference type="Gene3D" id="3.30.420.10">
    <property type="entry name" value="Ribonuclease H-like superfamily/Ribonuclease H"/>
    <property type="match status" value="1"/>
</dbReference>
<evidence type="ECO:0000313" key="2">
    <source>
        <dbReference type="EMBL" id="KAL0565700.1"/>
    </source>
</evidence>
<dbReference type="Proteomes" id="UP001465976">
    <property type="component" value="Unassembled WGS sequence"/>
</dbReference>
<dbReference type="EMBL" id="JBAHYK010002158">
    <property type="protein sequence ID" value="KAL0565700.1"/>
    <property type="molecule type" value="Genomic_DNA"/>
</dbReference>
<accession>A0ABR3ES23</accession>
<gene>
    <name evidence="2" type="ORF">V5O48_016319</name>
</gene>